<feature type="transmembrane region" description="Helical" evidence="2">
    <location>
        <begin position="154"/>
        <end position="173"/>
    </location>
</feature>
<feature type="transmembrane region" description="Helical" evidence="2">
    <location>
        <begin position="247"/>
        <end position="265"/>
    </location>
</feature>
<feature type="transmembrane region" description="Helical" evidence="2">
    <location>
        <begin position="12"/>
        <end position="31"/>
    </location>
</feature>
<keyword evidence="2" id="KW-0812">Transmembrane</keyword>
<organism evidence="4 5">
    <name type="scientific">Peptoniphilus indolicus</name>
    <dbReference type="NCBI Taxonomy" id="33030"/>
    <lineage>
        <taxon>Bacteria</taxon>
        <taxon>Bacillati</taxon>
        <taxon>Bacillota</taxon>
        <taxon>Tissierellia</taxon>
        <taxon>Tissierellales</taxon>
        <taxon>Peptoniphilaceae</taxon>
        <taxon>Peptoniphilus</taxon>
    </lineage>
</organism>
<gene>
    <name evidence="4" type="ORF">NCTC11088_00401</name>
</gene>
<accession>A0A379D9J9</accession>
<feature type="domain" description="EamA" evidence="3">
    <location>
        <begin position="9"/>
        <end position="142"/>
    </location>
</feature>
<comment type="similarity">
    <text evidence="1">Belongs to the EamA transporter family.</text>
</comment>
<proteinExistence type="inferred from homology"/>
<reference evidence="4 5" key="1">
    <citation type="submission" date="2018-06" db="EMBL/GenBank/DDBJ databases">
        <authorList>
            <consortium name="Pathogen Informatics"/>
            <person name="Doyle S."/>
        </authorList>
    </citation>
    <scope>NUCLEOTIDE SEQUENCE [LARGE SCALE GENOMIC DNA]</scope>
    <source>
        <strain evidence="4 5">NCTC11088</strain>
    </source>
</reference>
<sequence>MNNKALNNGIAHAILSAIIFGLMPLFTQLLYKMGANSVSSAFYRMVPATIVLYFFIKFKEKKDLKINKDEAKGLFFAALGFSLTSITLFSSYEYINSGAATTIHFAYPIVIFIAVNFIKKYRPKATEVLCVVFVAIGIILIMNMDSSNGLNLKGVFFAVLSALTYSFYSIYLEMKKLINIGSTKLLFYLNLFSVMVVIIYSLATKTEIYLGFKGIEWFLPIIYSFVITFGAAFLYQSAIVKIGADKTSILSTLEPITSLIVGIVVLKEEIVLAQIIGVVLILVATTKLVNRK</sequence>
<feature type="transmembrane region" description="Helical" evidence="2">
    <location>
        <begin position="125"/>
        <end position="142"/>
    </location>
</feature>
<dbReference type="PANTHER" id="PTHR22911">
    <property type="entry name" value="ACYL-MALONYL CONDENSING ENZYME-RELATED"/>
    <property type="match status" value="1"/>
</dbReference>
<feature type="transmembrane region" description="Helical" evidence="2">
    <location>
        <begin position="185"/>
        <end position="203"/>
    </location>
</feature>
<evidence type="ECO:0000256" key="2">
    <source>
        <dbReference type="SAM" id="Phobius"/>
    </source>
</evidence>
<dbReference type="InterPro" id="IPR037185">
    <property type="entry name" value="EmrE-like"/>
</dbReference>
<dbReference type="EMBL" id="UGTH01000001">
    <property type="protein sequence ID" value="SUB74648.1"/>
    <property type="molecule type" value="Genomic_DNA"/>
</dbReference>
<feature type="transmembrane region" description="Helical" evidence="2">
    <location>
        <begin position="37"/>
        <end position="55"/>
    </location>
</feature>
<feature type="transmembrane region" description="Helical" evidence="2">
    <location>
        <begin position="271"/>
        <end position="289"/>
    </location>
</feature>
<feature type="transmembrane region" description="Helical" evidence="2">
    <location>
        <begin position="75"/>
        <end position="92"/>
    </location>
</feature>
<dbReference type="GO" id="GO:0016020">
    <property type="term" value="C:membrane"/>
    <property type="evidence" value="ECO:0007669"/>
    <property type="project" value="InterPro"/>
</dbReference>
<evidence type="ECO:0000313" key="4">
    <source>
        <dbReference type="EMBL" id="SUB74648.1"/>
    </source>
</evidence>
<keyword evidence="2" id="KW-1133">Transmembrane helix</keyword>
<dbReference type="Pfam" id="PF00892">
    <property type="entry name" value="EamA"/>
    <property type="match status" value="2"/>
</dbReference>
<evidence type="ECO:0000256" key="1">
    <source>
        <dbReference type="ARBA" id="ARBA00007362"/>
    </source>
</evidence>
<evidence type="ECO:0000313" key="5">
    <source>
        <dbReference type="Proteomes" id="UP000254777"/>
    </source>
</evidence>
<dbReference type="InterPro" id="IPR000620">
    <property type="entry name" value="EamA_dom"/>
</dbReference>
<dbReference type="RefSeq" id="WP_004822012.1">
    <property type="nucleotide sequence ID" value="NZ_UGTH01000001.1"/>
</dbReference>
<evidence type="ECO:0000259" key="3">
    <source>
        <dbReference type="Pfam" id="PF00892"/>
    </source>
</evidence>
<dbReference type="Proteomes" id="UP000254777">
    <property type="component" value="Unassembled WGS sequence"/>
</dbReference>
<feature type="transmembrane region" description="Helical" evidence="2">
    <location>
        <begin position="215"/>
        <end position="235"/>
    </location>
</feature>
<keyword evidence="2" id="KW-0472">Membrane</keyword>
<feature type="transmembrane region" description="Helical" evidence="2">
    <location>
        <begin position="98"/>
        <end position="118"/>
    </location>
</feature>
<feature type="domain" description="EamA" evidence="3">
    <location>
        <begin position="153"/>
        <end position="285"/>
    </location>
</feature>
<dbReference type="SUPFAM" id="SSF103481">
    <property type="entry name" value="Multidrug resistance efflux transporter EmrE"/>
    <property type="match status" value="2"/>
</dbReference>
<dbReference type="PANTHER" id="PTHR22911:SF137">
    <property type="entry name" value="SOLUTE CARRIER FAMILY 35 MEMBER G2-RELATED"/>
    <property type="match status" value="1"/>
</dbReference>
<name>A0A379D9J9_9FIRM</name>
<protein>
    <submittedName>
        <fullName evidence="4">Predicted permease, DMT superfamily</fullName>
    </submittedName>
</protein>
<dbReference type="AlphaFoldDB" id="A0A379D9J9"/>